<protein>
    <submittedName>
        <fullName evidence="1">Uncharacterized protein</fullName>
    </submittedName>
</protein>
<proteinExistence type="predicted"/>
<dbReference type="Gene3D" id="1.20.930.20">
    <property type="entry name" value="Adaptor protein Cbl, N-terminal domain"/>
    <property type="match status" value="1"/>
</dbReference>
<accession>A0AAD6ZT51</accession>
<dbReference type="EMBL" id="JARIHO010000029">
    <property type="protein sequence ID" value="KAJ7337511.1"/>
    <property type="molecule type" value="Genomic_DNA"/>
</dbReference>
<name>A0AAD6ZT51_9AGAR</name>
<sequence>MADSLSQSMTIVEHLRTLCATTPDMNAYQPLAASAVEVSNRTADKLACFAVDQTAILINGMPHVPLNPRISESLASFERKLDDIRRHIEQMSQPTLKKNKLISAYKFRRDASRLKTELKGLVHASLRSSGKSSVLAPSRGECILELVSMSVRAAGVICDAPVLNVMKPVIEITTMICDMAKRVKSNREVALALAAHASAVTKCIVERTSTDGEATAHNAEALKALNLVLEDIHSYLTILKTRHGRMTSWVLANQQKDRSAQFATALDKALALFTSTQVLSTKDGVRSHTHTLDALVTTVGRMDNNLTPLVASAVEICASANLIGSTAADSLASFASLVLFEQNWTTSGDILSRFQGEFAREIG</sequence>
<evidence type="ECO:0000313" key="2">
    <source>
        <dbReference type="Proteomes" id="UP001218218"/>
    </source>
</evidence>
<comment type="caution">
    <text evidence="1">The sequence shown here is derived from an EMBL/GenBank/DDBJ whole genome shotgun (WGS) entry which is preliminary data.</text>
</comment>
<keyword evidence="2" id="KW-1185">Reference proteome</keyword>
<reference evidence="1" key="1">
    <citation type="submission" date="2023-03" db="EMBL/GenBank/DDBJ databases">
        <title>Massive genome expansion in bonnet fungi (Mycena s.s.) driven by repeated elements and novel gene families across ecological guilds.</title>
        <authorList>
            <consortium name="Lawrence Berkeley National Laboratory"/>
            <person name="Harder C.B."/>
            <person name="Miyauchi S."/>
            <person name="Viragh M."/>
            <person name="Kuo A."/>
            <person name="Thoen E."/>
            <person name="Andreopoulos B."/>
            <person name="Lu D."/>
            <person name="Skrede I."/>
            <person name="Drula E."/>
            <person name="Henrissat B."/>
            <person name="Morin E."/>
            <person name="Kohler A."/>
            <person name="Barry K."/>
            <person name="LaButti K."/>
            <person name="Morin E."/>
            <person name="Salamov A."/>
            <person name="Lipzen A."/>
            <person name="Mereny Z."/>
            <person name="Hegedus B."/>
            <person name="Baldrian P."/>
            <person name="Stursova M."/>
            <person name="Weitz H."/>
            <person name="Taylor A."/>
            <person name="Grigoriev I.V."/>
            <person name="Nagy L.G."/>
            <person name="Martin F."/>
            <person name="Kauserud H."/>
        </authorList>
    </citation>
    <scope>NUCLEOTIDE SEQUENCE</scope>
    <source>
        <strain evidence="1">CBHHK002</strain>
    </source>
</reference>
<organism evidence="1 2">
    <name type="scientific">Mycena albidolilacea</name>
    <dbReference type="NCBI Taxonomy" id="1033008"/>
    <lineage>
        <taxon>Eukaryota</taxon>
        <taxon>Fungi</taxon>
        <taxon>Dikarya</taxon>
        <taxon>Basidiomycota</taxon>
        <taxon>Agaricomycotina</taxon>
        <taxon>Agaricomycetes</taxon>
        <taxon>Agaricomycetidae</taxon>
        <taxon>Agaricales</taxon>
        <taxon>Marasmiineae</taxon>
        <taxon>Mycenaceae</taxon>
        <taxon>Mycena</taxon>
    </lineage>
</organism>
<gene>
    <name evidence="1" type="ORF">DFH08DRAFT_1014695</name>
</gene>
<dbReference type="GO" id="GO:0007166">
    <property type="term" value="P:cell surface receptor signaling pathway"/>
    <property type="evidence" value="ECO:0007669"/>
    <property type="project" value="InterPro"/>
</dbReference>
<evidence type="ECO:0000313" key="1">
    <source>
        <dbReference type="EMBL" id="KAJ7337511.1"/>
    </source>
</evidence>
<dbReference type="InterPro" id="IPR036537">
    <property type="entry name" value="Adaptor_Cbl_N_dom_sf"/>
</dbReference>
<dbReference type="Proteomes" id="UP001218218">
    <property type="component" value="Unassembled WGS sequence"/>
</dbReference>
<dbReference type="AlphaFoldDB" id="A0AAD6ZT51"/>